<evidence type="ECO:0000313" key="3">
    <source>
        <dbReference type="Proteomes" id="UP001146067"/>
    </source>
</evidence>
<gene>
    <name evidence="2" type="ORF">O1R50_09815</name>
</gene>
<evidence type="ECO:0000313" key="2">
    <source>
        <dbReference type="EMBL" id="MDA1359920.1"/>
    </source>
</evidence>
<comment type="caution">
    <text evidence="2">The sequence shown here is derived from an EMBL/GenBank/DDBJ whole genome shotgun (WGS) entry which is preliminary data.</text>
</comment>
<keyword evidence="1" id="KW-0812">Transmembrane</keyword>
<dbReference type="EMBL" id="JAPZVP010000006">
    <property type="protein sequence ID" value="MDA1359920.1"/>
    <property type="molecule type" value="Genomic_DNA"/>
</dbReference>
<dbReference type="Proteomes" id="UP001146067">
    <property type="component" value="Unassembled WGS sequence"/>
</dbReference>
<keyword evidence="1" id="KW-1133">Transmembrane helix</keyword>
<name>A0A9X3T3E9_9ACTN</name>
<sequence length="179" mass="19064">MTAMESGLAGAAGRMESSARLLRGYRVASALNLVALLVYYCVSSTVEMIVGDPNEGISWQDPILVTAVAVPVALFLGAHLPLLRAAARRVDGLRSGEEGARRSAHVLSYWFAVAWGLTAWLITYVFHVEENGFGLDESNWPRDGLLHAGGWLGAAVVVFSAALTIGALAVAVATRRVRD</sequence>
<organism evidence="2 3">
    <name type="scientific">Glycomyces luteolus</name>
    <dbReference type="NCBI Taxonomy" id="2670330"/>
    <lineage>
        <taxon>Bacteria</taxon>
        <taxon>Bacillati</taxon>
        <taxon>Actinomycetota</taxon>
        <taxon>Actinomycetes</taxon>
        <taxon>Glycomycetales</taxon>
        <taxon>Glycomycetaceae</taxon>
        <taxon>Glycomyces</taxon>
    </lineage>
</organism>
<keyword evidence="3" id="KW-1185">Reference proteome</keyword>
<dbReference type="AlphaFoldDB" id="A0A9X3T3E9"/>
<accession>A0A9X3T3E9</accession>
<keyword evidence="1" id="KW-0472">Membrane</keyword>
<feature type="transmembrane region" description="Helical" evidence="1">
    <location>
        <begin position="62"/>
        <end position="86"/>
    </location>
</feature>
<proteinExistence type="predicted"/>
<reference evidence="2" key="1">
    <citation type="submission" date="2022-12" db="EMBL/GenBank/DDBJ databases">
        <title>Gycomyces niveus sp.nov.,a novel actinomycete isolated from soil in Shouguan.</title>
        <authorList>
            <person name="Yang X."/>
        </authorList>
    </citation>
    <scope>NUCLEOTIDE SEQUENCE</scope>
    <source>
        <strain evidence="2">NEAU-A15</strain>
    </source>
</reference>
<evidence type="ECO:0000256" key="1">
    <source>
        <dbReference type="SAM" id="Phobius"/>
    </source>
</evidence>
<dbReference type="RefSeq" id="WP_270109815.1">
    <property type="nucleotide sequence ID" value="NZ_JAPZVP010000006.1"/>
</dbReference>
<feature type="transmembrane region" description="Helical" evidence="1">
    <location>
        <begin position="148"/>
        <end position="173"/>
    </location>
</feature>
<feature type="transmembrane region" description="Helical" evidence="1">
    <location>
        <begin position="107"/>
        <end position="128"/>
    </location>
</feature>
<feature type="transmembrane region" description="Helical" evidence="1">
    <location>
        <begin position="24"/>
        <end position="42"/>
    </location>
</feature>
<protein>
    <submittedName>
        <fullName evidence="2">Uncharacterized protein</fullName>
    </submittedName>
</protein>